<proteinExistence type="predicted"/>
<keyword evidence="2" id="KW-1185">Reference proteome</keyword>
<accession>A0A0C9UAW9</accession>
<evidence type="ECO:0000313" key="2">
    <source>
        <dbReference type="Proteomes" id="UP000054279"/>
    </source>
</evidence>
<dbReference type="Proteomes" id="UP000054279">
    <property type="component" value="Unassembled WGS sequence"/>
</dbReference>
<protein>
    <submittedName>
        <fullName evidence="1">Unplaced genomic scaffold SPHSTscaffold_70, whole genome shotgun sequence</fullName>
    </submittedName>
</protein>
<organism evidence="1 2">
    <name type="scientific">Sphaerobolus stellatus (strain SS14)</name>
    <dbReference type="NCBI Taxonomy" id="990650"/>
    <lineage>
        <taxon>Eukaryota</taxon>
        <taxon>Fungi</taxon>
        <taxon>Dikarya</taxon>
        <taxon>Basidiomycota</taxon>
        <taxon>Agaricomycotina</taxon>
        <taxon>Agaricomycetes</taxon>
        <taxon>Phallomycetidae</taxon>
        <taxon>Geastrales</taxon>
        <taxon>Sphaerobolaceae</taxon>
        <taxon>Sphaerobolus</taxon>
    </lineage>
</organism>
<reference evidence="1 2" key="1">
    <citation type="submission" date="2014-06" db="EMBL/GenBank/DDBJ databases">
        <title>Evolutionary Origins and Diversification of the Mycorrhizal Mutualists.</title>
        <authorList>
            <consortium name="DOE Joint Genome Institute"/>
            <consortium name="Mycorrhizal Genomics Consortium"/>
            <person name="Kohler A."/>
            <person name="Kuo A."/>
            <person name="Nagy L.G."/>
            <person name="Floudas D."/>
            <person name="Copeland A."/>
            <person name="Barry K.W."/>
            <person name="Cichocki N."/>
            <person name="Veneault-Fourrey C."/>
            <person name="LaButti K."/>
            <person name="Lindquist E.A."/>
            <person name="Lipzen A."/>
            <person name="Lundell T."/>
            <person name="Morin E."/>
            <person name="Murat C."/>
            <person name="Riley R."/>
            <person name="Ohm R."/>
            <person name="Sun H."/>
            <person name="Tunlid A."/>
            <person name="Henrissat B."/>
            <person name="Grigoriev I.V."/>
            <person name="Hibbett D.S."/>
            <person name="Martin F."/>
        </authorList>
    </citation>
    <scope>NUCLEOTIDE SEQUENCE [LARGE SCALE GENOMIC DNA]</scope>
    <source>
        <strain evidence="1 2">SS14</strain>
    </source>
</reference>
<gene>
    <name evidence="1" type="ORF">M422DRAFT_32340</name>
</gene>
<evidence type="ECO:0000313" key="1">
    <source>
        <dbReference type="EMBL" id="KIJ40298.1"/>
    </source>
</evidence>
<dbReference type="EMBL" id="KN837145">
    <property type="protein sequence ID" value="KIJ40298.1"/>
    <property type="molecule type" value="Genomic_DNA"/>
</dbReference>
<name>A0A0C9UAW9_SPHS4</name>
<dbReference type="HOGENOM" id="CLU_209341_0_0_1"/>
<dbReference type="AlphaFoldDB" id="A0A0C9UAW9"/>
<sequence>MSFTVNRVVTKLMRTSSESRDREIPSSKRWSYEEIKNIDRPNQKNVPAINKAKLLDPEDMAW</sequence>